<evidence type="ECO:0000256" key="9">
    <source>
        <dbReference type="SAM" id="Phobius"/>
    </source>
</evidence>
<keyword evidence="9" id="KW-1133">Transmembrane helix</keyword>
<dbReference type="InterPro" id="IPR056002">
    <property type="entry name" value="DUF7580"/>
</dbReference>
<comment type="caution">
    <text evidence="12">The sequence shown here is derived from an EMBL/GenBank/DDBJ whole genome shotgun (WGS) entry which is preliminary data.</text>
</comment>
<evidence type="ECO:0000256" key="6">
    <source>
        <dbReference type="ARBA" id="ARBA00023145"/>
    </source>
</evidence>
<dbReference type="InterPro" id="IPR050131">
    <property type="entry name" value="Peptidase_S8_subtilisin-like"/>
</dbReference>
<evidence type="ECO:0000256" key="2">
    <source>
        <dbReference type="ARBA" id="ARBA00022670"/>
    </source>
</evidence>
<feature type="active site" description="Charge relay system" evidence="7">
    <location>
        <position position="300"/>
    </location>
</feature>
<protein>
    <recommendedName>
        <fullName evidence="14">Peptidase S8/S53 domain-containing protein</fullName>
    </recommendedName>
</protein>
<comment type="similarity">
    <text evidence="1 7">Belongs to the peptidase S8 family.</text>
</comment>
<feature type="transmembrane region" description="Helical" evidence="9">
    <location>
        <begin position="462"/>
        <end position="484"/>
    </location>
</feature>
<organism evidence="12 13">
    <name type="scientific">Endocarpon pusillum</name>
    <dbReference type="NCBI Taxonomy" id="364733"/>
    <lineage>
        <taxon>Eukaryota</taxon>
        <taxon>Fungi</taxon>
        <taxon>Dikarya</taxon>
        <taxon>Ascomycota</taxon>
        <taxon>Pezizomycotina</taxon>
        <taxon>Eurotiomycetes</taxon>
        <taxon>Chaetothyriomycetidae</taxon>
        <taxon>Verrucariales</taxon>
        <taxon>Verrucariaceae</taxon>
        <taxon>Endocarpon</taxon>
    </lineage>
</organism>
<gene>
    <name evidence="12" type="ORF">GJ744_002992</name>
</gene>
<dbReference type="Pfam" id="PF00082">
    <property type="entry name" value="Peptidase_S8"/>
    <property type="match status" value="1"/>
</dbReference>
<keyword evidence="9" id="KW-0472">Membrane</keyword>
<keyword evidence="6" id="KW-0865">Zymogen</keyword>
<evidence type="ECO:0000256" key="4">
    <source>
        <dbReference type="ARBA" id="ARBA00022801"/>
    </source>
</evidence>
<keyword evidence="9" id="KW-0812">Transmembrane</keyword>
<accession>A0A8H7AB85</accession>
<dbReference type="Gene3D" id="3.40.50.200">
    <property type="entry name" value="Peptidase S8/S53 domain"/>
    <property type="match status" value="1"/>
</dbReference>
<dbReference type="Pfam" id="PF24476">
    <property type="entry name" value="DUF7580"/>
    <property type="match status" value="1"/>
</dbReference>
<feature type="active site" description="Charge relay system" evidence="7">
    <location>
        <position position="261"/>
    </location>
</feature>
<evidence type="ECO:0000256" key="3">
    <source>
        <dbReference type="ARBA" id="ARBA00022729"/>
    </source>
</evidence>
<evidence type="ECO:0000259" key="10">
    <source>
        <dbReference type="Pfam" id="PF00082"/>
    </source>
</evidence>
<dbReference type="InterPro" id="IPR000209">
    <property type="entry name" value="Peptidase_S8/S53_dom"/>
</dbReference>
<keyword evidence="4 7" id="KW-0378">Hydrolase</keyword>
<evidence type="ECO:0000256" key="1">
    <source>
        <dbReference type="ARBA" id="ARBA00011073"/>
    </source>
</evidence>
<name>A0A8H7AB85_9EURO</name>
<dbReference type="OrthoDB" id="206201at2759"/>
<feature type="region of interest" description="Disordered" evidence="8">
    <location>
        <begin position="132"/>
        <end position="154"/>
    </location>
</feature>
<evidence type="ECO:0000256" key="7">
    <source>
        <dbReference type="PROSITE-ProRule" id="PRU01240"/>
    </source>
</evidence>
<dbReference type="CDD" id="cd00306">
    <property type="entry name" value="Peptidases_S8_S53"/>
    <property type="match status" value="1"/>
</dbReference>
<dbReference type="PANTHER" id="PTHR43806:SF11">
    <property type="entry name" value="CEREVISIN-RELATED"/>
    <property type="match status" value="1"/>
</dbReference>
<evidence type="ECO:0008006" key="14">
    <source>
        <dbReference type="Google" id="ProtNLM"/>
    </source>
</evidence>
<feature type="active site" description="Charge relay system" evidence="7">
    <location>
        <position position="465"/>
    </location>
</feature>
<evidence type="ECO:0000256" key="5">
    <source>
        <dbReference type="ARBA" id="ARBA00022825"/>
    </source>
</evidence>
<dbReference type="PROSITE" id="PS51892">
    <property type="entry name" value="SUBTILASE"/>
    <property type="match status" value="1"/>
</dbReference>
<dbReference type="GO" id="GO:0006508">
    <property type="term" value="P:proteolysis"/>
    <property type="evidence" value="ECO:0007669"/>
    <property type="project" value="UniProtKB-KW"/>
</dbReference>
<dbReference type="InterPro" id="IPR036852">
    <property type="entry name" value="Peptidase_S8/S53_dom_sf"/>
</dbReference>
<dbReference type="SUPFAM" id="SSF52743">
    <property type="entry name" value="Subtilisin-like"/>
    <property type="match status" value="1"/>
</dbReference>
<keyword evidence="2 7" id="KW-0645">Protease</keyword>
<reference evidence="12" key="1">
    <citation type="submission" date="2020-02" db="EMBL/GenBank/DDBJ databases">
        <authorList>
            <person name="Palmer J.M."/>
        </authorList>
    </citation>
    <scope>NUCLEOTIDE SEQUENCE</scope>
    <source>
        <strain evidence="12">EPUS1.4</strain>
        <tissue evidence="12">Thallus</tissue>
    </source>
</reference>
<evidence type="ECO:0000259" key="11">
    <source>
        <dbReference type="Pfam" id="PF24476"/>
    </source>
</evidence>
<keyword evidence="3" id="KW-0732">Signal</keyword>
<evidence type="ECO:0000313" key="13">
    <source>
        <dbReference type="Proteomes" id="UP000606974"/>
    </source>
</evidence>
<dbReference type="AlphaFoldDB" id="A0A8H7AB85"/>
<keyword evidence="13" id="KW-1185">Reference proteome</keyword>
<proteinExistence type="inferred from homology"/>
<dbReference type="EMBL" id="JAACFV010000156">
    <property type="protein sequence ID" value="KAF7503911.1"/>
    <property type="molecule type" value="Genomic_DNA"/>
</dbReference>
<dbReference type="PANTHER" id="PTHR43806">
    <property type="entry name" value="PEPTIDASE S8"/>
    <property type="match status" value="1"/>
</dbReference>
<dbReference type="Proteomes" id="UP000606974">
    <property type="component" value="Unassembled WGS sequence"/>
</dbReference>
<evidence type="ECO:0000256" key="8">
    <source>
        <dbReference type="SAM" id="MobiDB-lite"/>
    </source>
</evidence>
<dbReference type="GO" id="GO:0004252">
    <property type="term" value="F:serine-type endopeptidase activity"/>
    <property type="evidence" value="ECO:0007669"/>
    <property type="project" value="UniProtKB-UniRule"/>
</dbReference>
<keyword evidence="5 7" id="KW-0720">Serine protease</keyword>
<feature type="domain" description="Peptidase S8/S53" evidence="10">
    <location>
        <begin position="256"/>
        <end position="483"/>
    </location>
</feature>
<sequence>MNARWTSEDILFIPIDEKISELEGIPLRAFVSFPFGMQYMESPAEFCDKERFTHRYPRILYLGIVLLEIGLGQPLGLERDPKLNLLAHTNRAHIKAKMKMKELKKAMWDGFRWKDYFVEAVENCLDSTNFKENPERRRSRRRGDRNEGDKTVSYSPLPERRDVLYQKVVAPLFWLATVGFEDTEEVPLVPLGKKIRHKSTFADNEEIQSFWDGFRENSSFHSDSPSSKPKFLEDLQLIAGHILRCRRKVKLTIPIRVAILDTGCRRDLAFFQDPQRSERLRKWKDFTSAGSERETDAFGHGTFMARLLMHVAPIVDVYLIRVAENTKDLENNRENIARAIEHAGLDPAWKVDVISMSFGFPNQPGKTYSVISDAIEKVRKERKGSLLFLASAGNKWERTRDFPASHQAVIPIYAGNSKGKFLESTPTQTGEGPTKLGTYGTDIPPTITEEVSVLFPKADLSAGTSIATAIAAGIVAMTLSYIAALPSMLKVTGSEQVCAKLYTKKGME</sequence>
<evidence type="ECO:0000313" key="12">
    <source>
        <dbReference type="EMBL" id="KAF7503911.1"/>
    </source>
</evidence>
<feature type="domain" description="DUF7580" evidence="11">
    <location>
        <begin position="3"/>
        <end position="172"/>
    </location>
</feature>